<evidence type="ECO:0000256" key="4">
    <source>
        <dbReference type="ARBA" id="ARBA00022763"/>
    </source>
</evidence>
<keyword evidence="12" id="KW-1185">Reference proteome</keyword>
<dbReference type="GO" id="GO:0035861">
    <property type="term" value="C:site of double-strand break"/>
    <property type="evidence" value="ECO:0007669"/>
    <property type="project" value="TreeGrafter"/>
</dbReference>
<comment type="subcellular location">
    <subcellularLocation>
        <location evidence="1">Nucleus</location>
    </subcellularLocation>
</comment>
<dbReference type="GO" id="GO:0000781">
    <property type="term" value="C:chromosome, telomeric region"/>
    <property type="evidence" value="ECO:0007669"/>
    <property type="project" value="TreeGrafter"/>
</dbReference>
<dbReference type="AlphaFoldDB" id="A0AAP0DW37"/>
<evidence type="ECO:0000256" key="2">
    <source>
        <dbReference type="ARBA" id="ARBA00007815"/>
    </source>
</evidence>
<dbReference type="InterPro" id="IPR036388">
    <property type="entry name" value="WH-like_DNA-bd_sf"/>
</dbReference>
<keyword evidence="7" id="KW-0234">DNA repair</keyword>
<dbReference type="PANTHER" id="PTHR13989">
    <property type="entry name" value="REPLICATION PROTEIN A-RELATED"/>
    <property type="match status" value="1"/>
</dbReference>
<evidence type="ECO:0000256" key="6">
    <source>
        <dbReference type="ARBA" id="ARBA00023172"/>
    </source>
</evidence>
<dbReference type="SUPFAM" id="SSF50249">
    <property type="entry name" value="Nucleic acid-binding proteins"/>
    <property type="match status" value="1"/>
</dbReference>
<dbReference type="InterPro" id="IPR036390">
    <property type="entry name" value="WH_DNA-bd_sf"/>
</dbReference>
<evidence type="ECO:0008006" key="13">
    <source>
        <dbReference type="Google" id="ProtNLM"/>
    </source>
</evidence>
<evidence type="ECO:0000256" key="3">
    <source>
        <dbReference type="ARBA" id="ARBA00022705"/>
    </source>
</evidence>
<keyword evidence="3" id="KW-0235">DNA replication</keyword>
<dbReference type="GO" id="GO:0005662">
    <property type="term" value="C:DNA replication factor A complex"/>
    <property type="evidence" value="ECO:0007669"/>
    <property type="project" value="TreeGrafter"/>
</dbReference>
<dbReference type="PANTHER" id="PTHR13989:SF16">
    <property type="entry name" value="REPLICATION PROTEIN A2"/>
    <property type="match status" value="1"/>
</dbReference>
<dbReference type="GO" id="GO:0006260">
    <property type="term" value="P:DNA replication"/>
    <property type="evidence" value="ECO:0007669"/>
    <property type="project" value="UniProtKB-KW"/>
</dbReference>
<evidence type="ECO:0000256" key="7">
    <source>
        <dbReference type="ARBA" id="ARBA00023204"/>
    </source>
</evidence>
<organism evidence="11 12">
    <name type="scientific">Deinandra increscens subsp. villosa</name>
    <dbReference type="NCBI Taxonomy" id="3103831"/>
    <lineage>
        <taxon>Eukaryota</taxon>
        <taxon>Viridiplantae</taxon>
        <taxon>Streptophyta</taxon>
        <taxon>Embryophyta</taxon>
        <taxon>Tracheophyta</taxon>
        <taxon>Spermatophyta</taxon>
        <taxon>Magnoliopsida</taxon>
        <taxon>eudicotyledons</taxon>
        <taxon>Gunneridae</taxon>
        <taxon>Pentapetalae</taxon>
        <taxon>asterids</taxon>
        <taxon>campanulids</taxon>
        <taxon>Asterales</taxon>
        <taxon>Asteraceae</taxon>
        <taxon>Asteroideae</taxon>
        <taxon>Heliantheae alliance</taxon>
        <taxon>Madieae</taxon>
        <taxon>Madiinae</taxon>
        <taxon>Deinandra</taxon>
    </lineage>
</organism>
<dbReference type="FunFam" id="2.40.50.140:FF:000184">
    <property type="entry name" value="replication protein A 32 kDa subunit A-like"/>
    <property type="match status" value="1"/>
</dbReference>
<evidence type="ECO:0000256" key="8">
    <source>
        <dbReference type="ARBA" id="ARBA00023242"/>
    </source>
</evidence>
<dbReference type="InterPro" id="IPR012340">
    <property type="entry name" value="NA-bd_OB-fold"/>
</dbReference>
<keyword evidence="6" id="KW-0233">DNA recombination</keyword>
<dbReference type="GO" id="GO:0000724">
    <property type="term" value="P:double-strand break repair via homologous recombination"/>
    <property type="evidence" value="ECO:0007669"/>
    <property type="project" value="TreeGrafter"/>
</dbReference>
<feature type="domain" description="OB" evidence="9">
    <location>
        <begin position="49"/>
        <end position="122"/>
    </location>
</feature>
<keyword evidence="5" id="KW-0238">DNA-binding</keyword>
<dbReference type="GO" id="GO:0003697">
    <property type="term" value="F:single-stranded DNA binding"/>
    <property type="evidence" value="ECO:0007669"/>
    <property type="project" value="TreeGrafter"/>
</dbReference>
<evidence type="ECO:0000313" key="11">
    <source>
        <dbReference type="EMBL" id="KAK9078234.1"/>
    </source>
</evidence>
<reference evidence="11 12" key="1">
    <citation type="submission" date="2024-04" db="EMBL/GenBank/DDBJ databases">
        <title>The reference genome of an endangered Asteraceae, Deinandra increscens subsp. villosa, native to the Central Coast of California.</title>
        <authorList>
            <person name="Guilliams M."/>
            <person name="Hasenstab-Lehman K."/>
            <person name="Meyer R."/>
            <person name="Mcevoy S."/>
        </authorList>
    </citation>
    <scope>NUCLEOTIDE SEQUENCE [LARGE SCALE GENOMIC DNA]</scope>
    <source>
        <tissue evidence="11">Leaf</tissue>
    </source>
</reference>
<evidence type="ECO:0000259" key="9">
    <source>
        <dbReference type="Pfam" id="PF01336"/>
    </source>
</evidence>
<protein>
    <recommendedName>
        <fullName evidence="13">Replication protein A 32 kDa subunit</fullName>
    </recommendedName>
</protein>
<dbReference type="Gene3D" id="2.40.50.140">
    <property type="entry name" value="Nucleic acid-binding proteins"/>
    <property type="match status" value="1"/>
</dbReference>
<keyword evidence="8" id="KW-0539">Nucleus</keyword>
<dbReference type="SUPFAM" id="SSF46785">
    <property type="entry name" value="Winged helix' DNA-binding domain"/>
    <property type="match status" value="1"/>
</dbReference>
<dbReference type="Pfam" id="PF08784">
    <property type="entry name" value="RPA_C"/>
    <property type="match status" value="1"/>
</dbReference>
<comment type="caution">
    <text evidence="11">The sequence shown here is derived from an EMBL/GenBank/DDBJ whole genome shotgun (WGS) entry which is preliminary data.</text>
</comment>
<comment type="similarity">
    <text evidence="2">Belongs to the replication factor A protein 2 family.</text>
</comment>
<dbReference type="InterPro" id="IPR004365">
    <property type="entry name" value="NA-bd_OB_tRNA"/>
</dbReference>
<evidence type="ECO:0000256" key="5">
    <source>
        <dbReference type="ARBA" id="ARBA00023125"/>
    </source>
</evidence>
<evidence type="ECO:0000313" key="12">
    <source>
        <dbReference type="Proteomes" id="UP001408789"/>
    </source>
</evidence>
<name>A0AAP0DW37_9ASTR</name>
<dbReference type="InterPro" id="IPR040260">
    <property type="entry name" value="RFA2-like"/>
</dbReference>
<dbReference type="Pfam" id="PF01336">
    <property type="entry name" value="tRNA_anti-codon"/>
    <property type="match status" value="1"/>
</dbReference>
<dbReference type="PIRSF" id="PIRSF036949">
    <property type="entry name" value="RPA32"/>
    <property type="match status" value="1"/>
</dbReference>
<evidence type="ECO:0000259" key="10">
    <source>
        <dbReference type="Pfam" id="PF08784"/>
    </source>
</evidence>
<keyword evidence="4" id="KW-0227">DNA damage</keyword>
<proteinExistence type="inferred from homology"/>
<gene>
    <name evidence="11" type="ORF">SSX86_002291</name>
</gene>
<dbReference type="Gene3D" id="1.10.10.10">
    <property type="entry name" value="Winged helix-like DNA-binding domain superfamily/Winged helix DNA-binding domain"/>
    <property type="match status" value="1"/>
</dbReference>
<dbReference type="InterPro" id="IPR014892">
    <property type="entry name" value="RPA_C"/>
</dbReference>
<sequence>MSGVQSPSVLSKHSGEMPIPLTVKQIDKALLSNDDKMNLLIDGVHVNKVRLVGMILNKAESSSFSFWLDDGTGGRVECIRWVHHPVDTKEMESIVEGMYVRVHGLLKGFRVKKQLLVIDIKPVTDFDEITHHFVECIYVHSSNTKLMVIFHNFAKQQASSSNQTHMPSSAANTQTYQTIPSNQFTGQHVADGPNGILQMVLDYLKLPSSLVMEGGVHYKELATKLGIPLDSIMDTLASLVDEGLVYHTTDDWHFKFTTYA</sequence>
<dbReference type="CDD" id="cd04478">
    <property type="entry name" value="RPA2_DBD_D"/>
    <property type="match status" value="1"/>
</dbReference>
<dbReference type="Proteomes" id="UP001408789">
    <property type="component" value="Unassembled WGS sequence"/>
</dbReference>
<dbReference type="EMBL" id="JBCNJP010000006">
    <property type="protein sequence ID" value="KAK9078234.1"/>
    <property type="molecule type" value="Genomic_DNA"/>
</dbReference>
<dbReference type="GO" id="GO:0006289">
    <property type="term" value="P:nucleotide-excision repair"/>
    <property type="evidence" value="ECO:0007669"/>
    <property type="project" value="TreeGrafter"/>
</dbReference>
<evidence type="ECO:0000256" key="1">
    <source>
        <dbReference type="ARBA" id="ARBA00004123"/>
    </source>
</evidence>
<feature type="domain" description="Replication protein A C-terminal" evidence="10">
    <location>
        <begin position="158"/>
        <end position="251"/>
    </location>
</feature>
<accession>A0AAP0DW37</accession>
<dbReference type="InterPro" id="IPR014646">
    <property type="entry name" value="Rfa2/RPA32"/>
</dbReference>